<proteinExistence type="predicted"/>
<keyword evidence="1" id="KW-0812">Transmembrane</keyword>
<dbReference type="EMBL" id="PQ287319">
    <property type="protein sequence ID" value="XHV10149.1"/>
    <property type="molecule type" value="Genomic_DNA"/>
</dbReference>
<feature type="transmembrane region" description="Helical" evidence="1">
    <location>
        <begin position="12"/>
        <end position="29"/>
    </location>
</feature>
<name>A0AB74ULA6_9VIRU</name>
<protein>
    <submittedName>
        <fullName evidence="2">Uncharacterized protein</fullName>
    </submittedName>
</protein>
<reference evidence="2" key="1">
    <citation type="submission" date="2024-10" db="EMBL/GenBank/DDBJ databases">
        <title>Genetic diversity among independent isolates of the Dolichocephalovirinae subfamily.</title>
        <authorList>
            <person name="Ely B."/>
            <person name="Thomas Q."/>
            <person name="Mohammadi T."/>
        </authorList>
    </citation>
    <scope>NUCLEOTIDE SEQUENCE</scope>
</reference>
<keyword evidence="1" id="KW-0472">Membrane</keyword>
<accession>A0AB74ULA6</accession>
<sequence length="36" mass="3963">MEACLQNTHDWVVALFAGIIAGAALIKLVERLFGKY</sequence>
<evidence type="ECO:0000256" key="1">
    <source>
        <dbReference type="SAM" id="Phobius"/>
    </source>
</evidence>
<organism evidence="2">
    <name type="scientific">Caulobacter phage S2L</name>
    <dbReference type="NCBI Taxonomy" id="3348356"/>
    <lineage>
        <taxon>Viruses</taxon>
    </lineage>
</organism>
<gene>
    <name evidence="2" type="ORF">S2L_025</name>
</gene>
<keyword evidence="1" id="KW-1133">Transmembrane helix</keyword>
<evidence type="ECO:0000313" key="2">
    <source>
        <dbReference type="EMBL" id="XHV10149.1"/>
    </source>
</evidence>